<dbReference type="InterPro" id="IPR036396">
    <property type="entry name" value="Cyt_P450_sf"/>
</dbReference>
<dbReference type="Gene3D" id="3.40.50.360">
    <property type="match status" value="1"/>
</dbReference>
<dbReference type="SUPFAM" id="SSF52343">
    <property type="entry name" value="Ferredoxin reductase-like, C-terminal NADP-linked domain"/>
    <property type="match status" value="1"/>
</dbReference>
<dbReference type="InterPro" id="IPR008254">
    <property type="entry name" value="Flavodoxin/NO_synth"/>
</dbReference>
<feature type="domain" description="FAD-binding FR-type" evidence="16">
    <location>
        <begin position="948"/>
        <end position="1179"/>
    </location>
</feature>
<dbReference type="eggNOG" id="KOG0157">
    <property type="taxonomic scope" value="Eukaryota"/>
</dbReference>
<dbReference type="eggNOG" id="KOG1158">
    <property type="taxonomic scope" value="Eukaryota"/>
</dbReference>
<dbReference type="PROSITE" id="PS50902">
    <property type="entry name" value="FLAVODOXIN_LIKE"/>
    <property type="match status" value="1"/>
</dbReference>
<gene>
    <name evidence="17" type="ORF">AMAG_06135</name>
</gene>
<evidence type="ECO:0000256" key="7">
    <source>
        <dbReference type="ARBA" id="ARBA00022723"/>
    </source>
</evidence>
<comment type="cofactor">
    <cofactor evidence="2">
        <name>FAD</name>
        <dbReference type="ChEBI" id="CHEBI:57692"/>
    </cofactor>
</comment>
<dbReference type="GO" id="GO:0005506">
    <property type="term" value="F:iron ion binding"/>
    <property type="evidence" value="ECO:0007669"/>
    <property type="project" value="InterPro"/>
</dbReference>
<dbReference type="PROSITE" id="PS00086">
    <property type="entry name" value="CYTOCHROME_P450"/>
    <property type="match status" value="1"/>
</dbReference>
<evidence type="ECO:0000256" key="14">
    <source>
        <dbReference type="SAM" id="MobiDB-lite"/>
    </source>
</evidence>
<dbReference type="PANTHER" id="PTHR24291">
    <property type="entry name" value="CYTOCHROME P450 FAMILY 4"/>
    <property type="match status" value="1"/>
</dbReference>
<keyword evidence="11 13" id="KW-0408">Iron</keyword>
<proteinExistence type="inferred from homology"/>
<evidence type="ECO:0000256" key="13">
    <source>
        <dbReference type="PIRSR" id="PIRSR602401-1"/>
    </source>
</evidence>
<keyword evidence="6" id="KW-0285">Flavoprotein</keyword>
<feature type="region of interest" description="Disordered" evidence="14">
    <location>
        <begin position="845"/>
        <end position="881"/>
    </location>
</feature>
<feature type="region of interest" description="Disordered" evidence="14">
    <location>
        <begin position="778"/>
        <end position="801"/>
    </location>
</feature>
<dbReference type="PANTHER" id="PTHR24291:SF50">
    <property type="entry name" value="BIFUNCTIONAL ALBAFLAVENONE MONOOXYGENASE_TERPENE SYNTHASE"/>
    <property type="match status" value="1"/>
</dbReference>
<dbReference type="InterPro" id="IPR017927">
    <property type="entry name" value="FAD-bd_FR_type"/>
</dbReference>
<evidence type="ECO:0000259" key="16">
    <source>
        <dbReference type="PROSITE" id="PS51384"/>
    </source>
</evidence>
<evidence type="ECO:0008006" key="19">
    <source>
        <dbReference type="Google" id="ProtNLM"/>
    </source>
</evidence>
<evidence type="ECO:0000256" key="1">
    <source>
        <dbReference type="ARBA" id="ARBA00001917"/>
    </source>
</evidence>
<keyword evidence="12" id="KW-0503">Monooxygenase</keyword>
<feature type="compositionally biased region" description="Polar residues" evidence="14">
    <location>
        <begin position="790"/>
        <end position="801"/>
    </location>
</feature>
<evidence type="ECO:0000256" key="10">
    <source>
        <dbReference type="ARBA" id="ARBA00023002"/>
    </source>
</evidence>
<dbReference type="VEuPathDB" id="FungiDB:AMAG_06135"/>
<dbReference type="Gene3D" id="2.40.30.10">
    <property type="entry name" value="Translation factors"/>
    <property type="match status" value="1"/>
</dbReference>
<evidence type="ECO:0000313" key="18">
    <source>
        <dbReference type="Proteomes" id="UP000054350"/>
    </source>
</evidence>
<dbReference type="Gene3D" id="1.10.630.10">
    <property type="entry name" value="Cytochrome P450"/>
    <property type="match status" value="1"/>
</dbReference>
<dbReference type="Pfam" id="PF00258">
    <property type="entry name" value="Flavodoxin_1"/>
    <property type="match status" value="1"/>
</dbReference>
<feature type="domain" description="Flavodoxin-like" evidence="15">
    <location>
        <begin position="626"/>
        <end position="766"/>
    </location>
</feature>
<keyword evidence="7 13" id="KW-0479">Metal-binding</keyword>
<evidence type="ECO:0000256" key="11">
    <source>
        <dbReference type="ARBA" id="ARBA00023004"/>
    </source>
</evidence>
<evidence type="ECO:0000256" key="4">
    <source>
        <dbReference type="ARBA" id="ARBA00022448"/>
    </source>
</evidence>
<dbReference type="Gene3D" id="1.20.990.10">
    <property type="entry name" value="NADPH-cytochrome p450 Reductase, Chain A, domain 3"/>
    <property type="match status" value="1"/>
</dbReference>
<dbReference type="PRINTS" id="PR00385">
    <property type="entry name" value="P450"/>
</dbReference>
<name>A0A0L0SEA9_ALLM3</name>
<accession>A0A0L0SEA9</accession>
<dbReference type="InterPro" id="IPR039261">
    <property type="entry name" value="FNR_nucleotide-bd"/>
</dbReference>
<dbReference type="Gene3D" id="3.40.50.80">
    <property type="entry name" value="Nucleotide-binding domain of ferredoxin-NADP reductase (FNR) module"/>
    <property type="match status" value="1"/>
</dbReference>
<evidence type="ECO:0000259" key="15">
    <source>
        <dbReference type="PROSITE" id="PS50902"/>
    </source>
</evidence>
<dbReference type="EMBL" id="GG745336">
    <property type="protein sequence ID" value="KNE60777.1"/>
    <property type="molecule type" value="Genomic_DNA"/>
</dbReference>
<reference evidence="17 18" key="1">
    <citation type="submission" date="2009-11" db="EMBL/GenBank/DDBJ databases">
        <title>Annotation of Allomyces macrogynus ATCC 38327.</title>
        <authorList>
            <consortium name="The Broad Institute Genome Sequencing Platform"/>
            <person name="Russ C."/>
            <person name="Cuomo C."/>
            <person name="Burger G."/>
            <person name="Gray M.W."/>
            <person name="Holland P.W.H."/>
            <person name="King N."/>
            <person name="Lang F.B.F."/>
            <person name="Roger A.J."/>
            <person name="Ruiz-Trillo I."/>
            <person name="Young S.K."/>
            <person name="Zeng Q."/>
            <person name="Gargeya S."/>
            <person name="Fitzgerald M."/>
            <person name="Haas B."/>
            <person name="Abouelleil A."/>
            <person name="Alvarado L."/>
            <person name="Arachchi H.M."/>
            <person name="Berlin A."/>
            <person name="Chapman S.B."/>
            <person name="Gearin G."/>
            <person name="Goldberg J."/>
            <person name="Griggs A."/>
            <person name="Gujja S."/>
            <person name="Hansen M."/>
            <person name="Heiman D."/>
            <person name="Howarth C."/>
            <person name="Larimer J."/>
            <person name="Lui A."/>
            <person name="MacDonald P.J.P."/>
            <person name="McCowen C."/>
            <person name="Montmayeur A."/>
            <person name="Murphy C."/>
            <person name="Neiman D."/>
            <person name="Pearson M."/>
            <person name="Priest M."/>
            <person name="Roberts A."/>
            <person name="Saif S."/>
            <person name="Shea T."/>
            <person name="Sisk P."/>
            <person name="Stolte C."/>
            <person name="Sykes S."/>
            <person name="Wortman J."/>
            <person name="Nusbaum C."/>
            <person name="Birren B."/>
        </authorList>
    </citation>
    <scope>NUCLEOTIDE SEQUENCE [LARGE SCALE GENOMIC DNA]</scope>
    <source>
        <strain evidence="17 18">ATCC 38327</strain>
    </source>
</reference>
<evidence type="ECO:0000256" key="5">
    <source>
        <dbReference type="ARBA" id="ARBA00022617"/>
    </source>
</evidence>
<dbReference type="InterPro" id="IPR003097">
    <property type="entry name" value="CysJ-like_FAD-binding"/>
</dbReference>
<dbReference type="InterPro" id="IPR023173">
    <property type="entry name" value="NADPH_Cyt_P450_Rdtase_alpha"/>
</dbReference>
<protein>
    <recommendedName>
        <fullName evidence="19">Flavodoxin-like domain-containing protein</fullName>
    </recommendedName>
</protein>
<dbReference type="InterPro" id="IPR002401">
    <property type="entry name" value="Cyt_P450_E_grp-I"/>
</dbReference>
<dbReference type="Pfam" id="PF00667">
    <property type="entry name" value="FAD_binding_1"/>
    <property type="match status" value="1"/>
</dbReference>
<dbReference type="InterPro" id="IPR001128">
    <property type="entry name" value="Cyt_P450"/>
</dbReference>
<dbReference type="SUPFAM" id="SSF63380">
    <property type="entry name" value="Riboflavin synthase domain-like"/>
    <property type="match status" value="1"/>
</dbReference>
<dbReference type="GO" id="GO:0016705">
    <property type="term" value="F:oxidoreductase activity, acting on paired donors, with incorporation or reduction of molecular oxygen"/>
    <property type="evidence" value="ECO:0007669"/>
    <property type="project" value="InterPro"/>
</dbReference>
<dbReference type="PROSITE" id="PS51384">
    <property type="entry name" value="FAD_FR"/>
    <property type="match status" value="1"/>
</dbReference>
<keyword evidence="18" id="KW-1185">Reference proteome</keyword>
<dbReference type="SUPFAM" id="SSF48264">
    <property type="entry name" value="Cytochrome P450"/>
    <property type="match status" value="1"/>
</dbReference>
<keyword evidence="9" id="KW-0521">NADP</keyword>
<dbReference type="OrthoDB" id="1470350at2759"/>
<keyword evidence="4" id="KW-0813">Transport</keyword>
<dbReference type="InterPro" id="IPR029039">
    <property type="entry name" value="Flavoprotein-like_sf"/>
</dbReference>
<comment type="similarity">
    <text evidence="3">Belongs to the cytochrome P450 family.</text>
</comment>
<organism evidence="17 18">
    <name type="scientific">Allomyces macrogynus (strain ATCC 38327)</name>
    <name type="common">Allomyces javanicus var. macrogynus</name>
    <dbReference type="NCBI Taxonomy" id="578462"/>
    <lineage>
        <taxon>Eukaryota</taxon>
        <taxon>Fungi</taxon>
        <taxon>Fungi incertae sedis</taxon>
        <taxon>Blastocladiomycota</taxon>
        <taxon>Blastocladiomycetes</taxon>
        <taxon>Blastocladiales</taxon>
        <taxon>Blastocladiaceae</taxon>
        <taxon>Allomyces</taxon>
    </lineage>
</organism>
<comment type="cofactor">
    <cofactor evidence="1">
        <name>FMN</name>
        <dbReference type="ChEBI" id="CHEBI:58210"/>
    </cofactor>
</comment>
<dbReference type="SUPFAM" id="SSF52218">
    <property type="entry name" value="Flavoproteins"/>
    <property type="match status" value="1"/>
</dbReference>
<evidence type="ECO:0000256" key="2">
    <source>
        <dbReference type="ARBA" id="ARBA00001974"/>
    </source>
</evidence>
<dbReference type="Proteomes" id="UP000054350">
    <property type="component" value="Unassembled WGS sequence"/>
</dbReference>
<dbReference type="InterPro" id="IPR050196">
    <property type="entry name" value="Cytochrome_P450_Monoox"/>
</dbReference>
<dbReference type="Pfam" id="PF00067">
    <property type="entry name" value="p450"/>
    <property type="match status" value="1"/>
</dbReference>
<comment type="cofactor">
    <cofactor evidence="13">
        <name>heme</name>
        <dbReference type="ChEBI" id="CHEBI:30413"/>
    </cofactor>
</comment>
<keyword evidence="5 13" id="KW-0349">Heme</keyword>
<sequence>MAPPPVAAPAADTPAAPVATTKLASSSASPGPRAPANGAPASPRTVHLVFDGVPTPVPLLVDPALSEVEVRAAIVSALQLPTHEFYVTDSADRVILDLVPNNLAKFEKVRVRVGHVATRAEPGPKPRPLVGNVHQLGADFLSPLRQFTAEYGSIFKLKLFQQVAHVTCSADAAAQVMFESPFFTKRVTGALLELKPVGGDGLFTTDTDNPTWALAHKLLSPGFGATPLKQYLPEINVNASKLCGVLDKLDGKEFNVTDWMTRFTLQTIGHCGFGFDFGVLDAPDAPLHPFVDAMNFCLNESKVRSGSTRFYKMLPITSNAQFKKSLDLIRRTVDQVLSVRKAALIRSDPGATAKRDLLNYMLTACDEAGTCLPDENIRDQILTFLIAGHETTSNLLAWCLWLLTQHPLIEAKLLAEAVSVCGTDPSVPITTAQLAQLTYTTAVLKETLRLYPPVPIIMKRCEMDTVLEGVPVSAGEDVFVNVVQLHRNRALWGPYAEVFHPEHFMSKEAEAKRHKFAWVPFSMGERSCIGMAFAMMEAKVLLTTLVRKYSFEYRHHEPATYDTSALTLKPLNLRLTVHRRDPVTLPAAAATATGTADRSASPAAHGSKPITLQPALATPSLSLPGLVIAYASNMGTSEAFALALAQTAESSYRVPVQVMTLDAWTAVSRKDKSKLHVIVTSTYNGGPPDNAIQAAKWLKESTHDLRGLKYAVFGCGNSQWRTFQQFPRFVADRLAAMGATAVGEIGGGDADGDIDFAFAQWEAAWWLDVQRAYQLNAPSSPADRGRAHHPTTTTNSLPRNTNATLEFTDIDPTIPGEIAPPPQFSSSPTIVALPSPPMPTPVASVVAPSSPPTVPKPASQQPALATTTTKSLAAPTTHHQSVSSPVSLTTLIAAPVVDAGIQRMVDESSQYHSAHCIMMVHDTMVPADVQILAEPDDETKTRANRAPPQMVHVTVMTNRELLRPLPGVDGCEANKSTRYIELRVPDGTVYRAGDHLDVWPEESAEDVARVAAHLTLDLDAVFKLTGGARAPKTAAAAVGHDEPCTVRAALTYLVDLHGAPPRPLVEHVLALQGRHDDAARVRHQDPAVYRAWCAQRRRTLDTILAAPVGSLALVDLLTTAAGVVPRRYLIASSPLVDATRVALLVGVTPGGYCSAYLARSEIGTRLYVQDRRARNVTSPAHLFFGCWHAEHDRLFKEELEGYVSSGHLTAVHAAYSRDPGAQWKNVQDALTAHGDVLVGAMVEGKAPLFVCGSAKGMARDVFRTVSAIFTEKLGVDSDAYLEELQQRGQYVEDTWG</sequence>
<evidence type="ECO:0000256" key="6">
    <source>
        <dbReference type="ARBA" id="ARBA00022630"/>
    </source>
</evidence>
<dbReference type="STRING" id="578462.A0A0L0SEA9"/>
<evidence type="ECO:0000313" key="17">
    <source>
        <dbReference type="EMBL" id="KNE60777.1"/>
    </source>
</evidence>
<feature type="region of interest" description="Disordered" evidence="14">
    <location>
        <begin position="1"/>
        <end position="42"/>
    </location>
</feature>
<evidence type="ECO:0000256" key="9">
    <source>
        <dbReference type="ARBA" id="ARBA00022857"/>
    </source>
</evidence>
<dbReference type="GO" id="GO:0010181">
    <property type="term" value="F:FMN binding"/>
    <property type="evidence" value="ECO:0007669"/>
    <property type="project" value="InterPro"/>
</dbReference>
<dbReference type="InterPro" id="IPR017938">
    <property type="entry name" value="Riboflavin_synthase-like_b-brl"/>
</dbReference>
<keyword evidence="10" id="KW-0560">Oxidoreductase</keyword>
<evidence type="ECO:0000256" key="12">
    <source>
        <dbReference type="ARBA" id="ARBA00023033"/>
    </source>
</evidence>
<dbReference type="GO" id="GO:0020037">
    <property type="term" value="F:heme binding"/>
    <property type="evidence" value="ECO:0007669"/>
    <property type="project" value="InterPro"/>
</dbReference>
<evidence type="ECO:0000256" key="8">
    <source>
        <dbReference type="ARBA" id="ARBA00022827"/>
    </source>
</evidence>
<feature type="compositionally biased region" description="Low complexity" evidence="14">
    <location>
        <begin position="856"/>
        <end position="877"/>
    </location>
</feature>
<feature type="compositionally biased region" description="Low complexity" evidence="14">
    <location>
        <begin position="8"/>
        <end position="42"/>
    </location>
</feature>
<evidence type="ECO:0000256" key="3">
    <source>
        <dbReference type="ARBA" id="ARBA00010617"/>
    </source>
</evidence>
<feature type="binding site" description="axial binding residue" evidence="13">
    <location>
        <position position="528"/>
    </location>
    <ligand>
        <name>heme</name>
        <dbReference type="ChEBI" id="CHEBI:30413"/>
    </ligand>
    <ligandPart>
        <name>Fe</name>
        <dbReference type="ChEBI" id="CHEBI:18248"/>
    </ligandPart>
</feature>
<dbReference type="PRINTS" id="PR00463">
    <property type="entry name" value="EP450I"/>
</dbReference>
<keyword evidence="8" id="KW-0274">FAD</keyword>
<dbReference type="GO" id="GO:0004497">
    <property type="term" value="F:monooxygenase activity"/>
    <property type="evidence" value="ECO:0007669"/>
    <property type="project" value="UniProtKB-KW"/>
</dbReference>
<dbReference type="InterPro" id="IPR017972">
    <property type="entry name" value="Cyt_P450_CS"/>
</dbReference>
<reference evidence="18" key="2">
    <citation type="submission" date="2009-11" db="EMBL/GenBank/DDBJ databases">
        <title>The Genome Sequence of Allomyces macrogynus strain ATCC 38327.</title>
        <authorList>
            <consortium name="The Broad Institute Genome Sequencing Platform"/>
            <person name="Russ C."/>
            <person name="Cuomo C."/>
            <person name="Shea T."/>
            <person name="Young S.K."/>
            <person name="Zeng Q."/>
            <person name="Koehrsen M."/>
            <person name="Haas B."/>
            <person name="Borodovsky M."/>
            <person name="Guigo R."/>
            <person name="Alvarado L."/>
            <person name="Berlin A."/>
            <person name="Borenstein D."/>
            <person name="Chen Z."/>
            <person name="Engels R."/>
            <person name="Freedman E."/>
            <person name="Gellesch M."/>
            <person name="Goldberg J."/>
            <person name="Griggs A."/>
            <person name="Gujja S."/>
            <person name="Heiman D."/>
            <person name="Hepburn T."/>
            <person name="Howarth C."/>
            <person name="Jen D."/>
            <person name="Larson L."/>
            <person name="Lewis B."/>
            <person name="Mehta T."/>
            <person name="Park D."/>
            <person name="Pearson M."/>
            <person name="Roberts A."/>
            <person name="Saif S."/>
            <person name="Shenoy N."/>
            <person name="Sisk P."/>
            <person name="Stolte C."/>
            <person name="Sykes S."/>
            <person name="Walk T."/>
            <person name="White J."/>
            <person name="Yandava C."/>
            <person name="Burger G."/>
            <person name="Gray M.W."/>
            <person name="Holland P.W.H."/>
            <person name="King N."/>
            <person name="Lang F.B.F."/>
            <person name="Roger A.J."/>
            <person name="Ruiz-Trillo I."/>
            <person name="Lander E."/>
            <person name="Nusbaum C."/>
        </authorList>
    </citation>
    <scope>NUCLEOTIDE SEQUENCE [LARGE SCALE GENOMIC DNA]</scope>
    <source>
        <strain evidence="18">ATCC 38327</strain>
    </source>
</reference>